<dbReference type="PROSITE" id="PS50166">
    <property type="entry name" value="IMPORTIN_B_NT"/>
    <property type="match status" value="1"/>
</dbReference>
<feature type="domain" description="Importin N-terminal" evidence="5">
    <location>
        <begin position="40"/>
        <end position="110"/>
    </location>
</feature>
<evidence type="ECO:0000256" key="4">
    <source>
        <dbReference type="ARBA" id="ARBA00023242"/>
    </source>
</evidence>
<dbReference type="PANTHER" id="PTHR10997:SF7">
    <property type="entry name" value="IMPORTIN-11"/>
    <property type="match status" value="1"/>
</dbReference>
<gene>
    <name evidence="6" type="ORF">WG66_18044</name>
</gene>
<keyword evidence="4" id="KW-0539">Nucleus</keyword>
<dbReference type="Gene3D" id="1.25.10.10">
    <property type="entry name" value="Leucine-rich Repeat Variant"/>
    <property type="match status" value="1"/>
</dbReference>
<comment type="similarity">
    <text evidence="2">Belongs to the importin beta family.</text>
</comment>
<accession>A0A0W0EZI5</accession>
<dbReference type="Pfam" id="PF25758">
    <property type="entry name" value="TPR_IPO11"/>
    <property type="match status" value="1"/>
</dbReference>
<evidence type="ECO:0000313" key="6">
    <source>
        <dbReference type="EMBL" id="KTB29444.1"/>
    </source>
</evidence>
<dbReference type="InterPro" id="IPR011989">
    <property type="entry name" value="ARM-like"/>
</dbReference>
<dbReference type="InterPro" id="IPR016024">
    <property type="entry name" value="ARM-type_fold"/>
</dbReference>
<evidence type="ECO:0000259" key="5">
    <source>
        <dbReference type="PROSITE" id="PS50166"/>
    </source>
</evidence>
<dbReference type="InterPro" id="IPR058669">
    <property type="entry name" value="TPR_IPO7/11-like"/>
</dbReference>
<sequence>MMNANPSIAQGVVTQDVSPAELYSVMTGATSSDPNQIQASAKRFKEILQQSGVFDALHQIAAERSVPLPVRQQASIQFKNEALKAWKSRKVQSDAHRAAIRSRMLVFLGEEDETIAKCMQLSVGRIARYDYPDQWYALSSCLGIYCIMKMIGRPSLISDLLSVLDQGLAQCYTMNNDTPDVAIKLQRAFQMLRAVLKELSAMKMLGGVKSMTKVVAQLHETLYNYFTRISSILPMQSPIPTQSPRAFIDLLLTDLVYKSLSNVASWLWQRSEKLAPTESENACAWVYKVFNSSAEQLRSLVAWRSSIISSNGPQASPFTDRLTKHIRHLGKFFRRLCSLSPKRFVEIPGSADVVLFYWNQITQAADAPPGSIDDNNHVLFPVRFLVQGMVIFKDTLGQYTAVRRDGTPNRNTLSQTFVEDAVRLIVTRFLPLNAKDLESWLADPEEWVNTEETENEHWEYELRACSERVLLQVSNQYPDYVAPLLQATFAQVAEQPATDLDSTLQKEALYCALGRCCRRLKDIIRFLPWVNGTLTIEARDTKGRYCVLKLVVFNGSLSLDPSAPILKRRIAWLLGKLMSDDCIDPNNPRIWEILVHLLGDQGEGTDAVVRLTAGVAIREGVDVSRFLIFLYSKVTHLFEQTLEFKMDSFRPYLPTAVTELMNLIAEVDSFDSKRRVDDALNVVIERAGPEMVPIVPAITGPLPGLWIDAGTNWLFKNSLLVTMTNLVKAIGPHSTSLSGTVVPLIEESMNEGMNLDTDGALLWKEAMRSTTSATTGNPSLSNLLPTAIRLLETNLDLLGSLLNIMESYFILNGEQILQLCAVDLFKGFLSIFTRKALRENQKGALVALHLLIQTTPSLLWAEPLHISGLFPYFLNNLTENETDPIILSHEIYFFSRIVMSHPQAFAQLMTAAAPQLKLTEVKAYELLMDQWWAQFDAMSEPRHRKLVAMGMTALVSTGRPDVLQRLPTEIFNLWLDVFGEIREARRDPSEFEGDETPANTLQRHWEQDDAPDEFYQGSQDTPEYDRRKRIWNEDPVRTTQLSSYVAAGLRAAESTTGSQNFHNLYLAKTDPEVLKQIQSEITNAK</sequence>
<organism evidence="6 7">
    <name type="scientific">Moniliophthora roreri</name>
    <name type="common">Frosty pod rot fungus</name>
    <name type="synonym">Monilia roreri</name>
    <dbReference type="NCBI Taxonomy" id="221103"/>
    <lineage>
        <taxon>Eukaryota</taxon>
        <taxon>Fungi</taxon>
        <taxon>Dikarya</taxon>
        <taxon>Basidiomycota</taxon>
        <taxon>Agaricomycotina</taxon>
        <taxon>Agaricomycetes</taxon>
        <taxon>Agaricomycetidae</taxon>
        <taxon>Agaricales</taxon>
        <taxon>Marasmiineae</taxon>
        <taxon>Marasmiaceae</taxon>
        <taxon>Moniliophthora</taxon>
    </lineage>
</organism>
<dbReference type="eggNOG" id="KOG1993">
    <property type="taxonomic scope" value="Eukaryota"/>
</dbReference>
<dbReference type="GO" id="GO:0005635">
    <property type="term" value="C:nuclear envelope"/>
    <property type="evidence" value="ECO:0007669"/>
    <property type="project" value="TreeGrafter"/>
</dbReference>
<name>A0A0W0EZI5_MONRR</name>
<protein>
    <recommendedName>
        <fullName evidence="5">Importin N-terminal domain-containing protein</fullName>
    </recommendedName>
</protein>
<dbReference type="PANTHER" id="PTHR10997">
    <property type="entry name" value="IMPORTIN-7, 8, 11"/>
    <property type="match status" value="1"/>
</dbReference>
<evidence type="ECO:0000256" key="3">
    <source>
        <dbReference type="ARBA" id="ARBA00022448"/>
    </source>
</evidence>
<dbReference type="GO" id="GO:0005829">
    <property type="term" value="C:cytosol"/>
    <property type="evidence" value="ECO:0007669"/>
    <property type="project" value="TreeGrafter"/>
</dbReference>
<dbReference type="AlphaFoldDB" id="A0A0W0EZI5"/>
<dbReference type="GO" id="GO:0006606">
    <property type="term" value="P:protein import into nucleus"/>
    <property type="evidence" value="ECO:0007669"/>
    <property type="project" value="TreeGrafter"/>
</dbReference>
<dbReference type="SUPFAM" id="SSF48371">
    <property type="entry name" value="ARM repeat"/>
    <property type="match status" value="1"/>
</dbReference>
<dbReference type="GO" id="GO:0031267">
    <property type="term" value="F:small GTPase binding"/>
    <property type="evidence" value="ECO:0007669"/>
    <property type="project" value="InterPro"/>
</dbReference>
<proteinExistence type="inferred from homology"/>
<keyword evidence="3" id="KW-0813">Transport</keyword>
<comment type="caution">
    <text evidence="6">The sequence shown here is derived from an EMBL/GenBank/DDBJ whole genome shotgun (WGS) entry which is preliminary data.</text>
</comment>
<evidence type="ECO:0000313" key="7">
    <source>
        <dbReference type="Proteomes" id="UP000054988"/>
    </source>
</evidence>
<reference evidence="6 7" key="1">
    <citation type="submission" date="2015-12" db="EMBL/GenBank/DDBJ databases">
        <title>Draft genome sequence of Moniliophthora roreri, the causal agent of frosty pod rot of cacao.</title>
        <authorList>
            <person name="Aime M.C."/>
            <person name="Diaz-Valderrama J.R."/>
            <person name="Kijpornyongpan T."/>
            <person name="Phillips-Mora W."/>
        </authorList>
    </citation>
    <scope>NUCLEOTIDE SEQUENCE [LARGE SCALE GENOMIC DNA]</scope>
    <source>
        <strain evidence="6 7">MCA 2952</strain>
    </source>
</reference>
<evidence type="ECO:0000256" key="2">
    <source>
        <dbReference type="ARBA" id="ARBA00007991"/>
    </source>
</evidence>
<dbReference type="Proteomes" id="UP000054988">
    <property type="component" value="Unassembled WGS sequence"/>
</dbReference>
<comment type="subcellular location">
    <subcellularLocation>
        <location evidence="1">Nucleus</location>
    </subcellularLocation>
</comment>
<evidence type="ECO:0000256" key="1">
    <source>
        <dbReference type="ARBA" id="ARBA00004123"/>
    </source>
</evidence>
<dbReference type="EMBL" id="LATX01002433">
    <property type="protein sequence ID" value="KTB29444.1"/>
    <property type="molecule type" value="Genomic_DNA"/>
</dbReference>
<dbReference type="InterPro" id="IPR001494">
    <property type="entry name" value="Importin-beta_N"/>
</dbReference>